<evidence type="ECO:0000313" key="1">
    <source>
        <dbReference type="EMBL" id="MDI9233523.1"/>
    </source>
</evidence>
<sequence length="77" mass="8626">MKNFPHRVLGKSNARRKVNAIEERGNPGGLVKCIDERKQGSGQTPRTGVANWRQSIKWNAEAGRMGGQVDYFERITA</sequence>
<comment type="caution">
    <text evidence="1">The sequence shown here is derived from an EMBL/GenBank/DDBJ whole genome shotgun (WGS) entry which is preliminary data.</text>
</comment>
<dbReference type="RefSeq" id="WP_283223925.1">
    <property type="nucleotide sequence ID" value="NZ_JASGBH010000004.1"/>
</dbReference>
<protein>
    <submittedName>
        <fullName evidence="1">Uncharacterized protein</fullName>
    </submittedName>
</protein>
<keyword evidence="2" id="KW-1185">Reference proteome</keyword>
<name>A0ABT6X6B1_9BURK</name>
<accession>A0ABT6X6B1</accession>
<dbReference type="EMBL" id="JASGBH010000004">
    <property type="protein sequence ID" value="MDI9233523.1"/>
    <property type="molecule type" value="Genomic_DNA"/>
</dbReference>
<proteinExistence type="predicted"/>
<gene>
    <name evidence="1" type="ORF">QLQ16_06710</name>
</gene>
<dbReference type="Proteomes" id="UP001431902">
    <property type="component" value="Unassembled WGS sequence"/>
</dbReference>
<reference evidence="1" key="1">
    <citation type="submission" date="2023-05" db="EMBL/GenBank/DDBJ databases">
        <title>Limnohabitans sp. strain HM2-2 Genome sequencing and assembly.</title>
        <authorList>
            <person name="Jung Y."/>
        </authorList>
    </citation>
    <scope>NUCLEOTIDE SEQUENCE</scope>
    <source>
        <strain evidence="1">HM2-2</strain>
    </source>
</reference>
<organism evidence="1 2">
    <name type="scientific">Limnohabitans lacus</name>
    <dbReference type="NCBI Taxonomy" id="3045173"/>
    <lineage>
        <taxon>Bacteria</taxon>
        <taxon>Pseudomonadati</taxon>
        <taxon>Pseudomonadota</taxon>
        <taxon>Betaproteobacteria</taxon>
        <taxon>Burkholderiales</taxon>
        <taxon>Comamonadaceae</taxon>
        <taxon>Limnohabitans</taxon>
    </lineage>
</organism>
<evidence type="ECO:0000313" key="2">
    <source>
        <dbReference type="Proteomes" id="UP001431902"/>
    </source>
</evidence>